<sequence>MVPCVGEALTELHNIILKKEFSADRLLQSMNGVCDHLLSKLPAKKINKKYSDEYLVEVCFNKNEFMAPSEALVFCHISLIVGVKYLRECLTSVTTEYELRGDQALIDASNLLYSYLHDFRPLIEYAVLSREPEYVFFNGSKSSSSRSRDLYWLSSILSQSASIAADNPLLGAHRECGVASVFVLRQAMEVKFERIVGVWLIDKHFNSPRYWHGFHYDFIKEYASNFEFDGFNLSVLRGIYDWCSMVVHSTNVPLAWLLPMAHEYCSGLFSGGSESVNGYWSIHGAVRVKDTEKMQMAFVDYFFRNYDNGLYCVGYLDSESVELSKFQ</sequence>
<reference evidence="1 4" key="2">
    <citation type="submission" date="2021-01" db="EMBL/GenBank/DDBJ databases">
        <title>Antibiotic resistance and phylogeny of Pseudomonas spp. isolated over three decades from chicken meat in the Norwegian food chain.</title>
        <authorList>
            <person name="Moen B."/>
        </authorList>
    </citation>
    <scope>NUCLEOTIDE SEQUENCE [LARGE SCALE GENOMIC DNA]</scope>
    <source>
        <strain evidence="1 4">MF6766</strain>
    </source>
</reference>
<organism evidence="2 3">
    <name type="scientific">Pseudomonas haemolytica</name>
    <dbReference type="NCBI Taxonomy" id="2600065"/>
    <lineage>
        <taxon>Bacteria</taxon>
        <taxon>Pseudomonadati</taxon>
        <taxon>Pseudomonadota</taxon>
        <taxon>Gammaproteobacteria</taxon>
        <taxon>Pseudomonadales</taxon>
        <taxon>Pseudomonadaceae</taxon>
        <taxon>Pseudomonas</taxon>
    </lineage>
</organism>
<dbReference type="Proteomes" id="UP000620382">
    <property type="component" value="Unassembled WGS sequence"/>
</dbReference>
<comment type="caution">
    <text evidence="2">The sequence shown here is derived from an EMBL/GenBank/DDBJ whole genome shotgun (WGS) entry which is preliminary data.</text>
</comment>
<protein>
    <submittedName>
        <fullName evidence="2">Uncharacterized protein</fullName>
    </submittedName>
</protein>
<reference evidence="2 3" key="1">
    <citation type="submission" date="2019-08" db="EMBL/GenBank/DDBJ databases">
        <title>Pseudomonas haemolytica sp. nov. isolated from raw milk and skim milk concentrate.</title>
        <authorList>
            <person name="Hofmann K."/>
            <person name="Huptas C."/>
            <person name="Doll E."/>
            <person name="Scherer S."/>
            <person name="Wenning M."/>
        </authorList>
    </citation>
    <scope>NUCLEOTIDE SEQUENCE [LARGE SCALE GENOMIC DNA]</scope>
    <source>
        <strain evidence="2 3">DSM 108987</strain>
    </source>
</reference>
<evidence type="ECO:0000313" key="4">
    <source>
        <dbReference type="Proteomes" id="UP000620382"/>
    </source>
</evidence>
<dbReference type="Proteomes" id="UP000408764">
    <property type="component" value="Unassembled WGS sequence"/>
</dbReference>
<evidence type="ECO:0000313" key="1">
    <source>
        <dbReference type="EMBL" id="MBK3458369.1"/>
    </source>
</evidence>
<dbReference type="EMBL" id="VOIW01000002">
    <property type="protein sequence ID" value="MRJ37026.1"/>
    <property type="molecule type" value="Genomic_DNA"/>
</dbReference>
<gene>
    <name evidence="2" type="ORF">FRT59_08595</name>
    <name evidence="1" type="ORF">JJD71_04735</name>
</gene>
<accession>A0A5P1D9K6</accession>
<evidence type="ECO:0000313" key="2">
    <source>
        <dbReference type="EMBL" id="MRJ37026.1"/>
    </source>
</evidence>
<evidence type="ECO:0000313" key="3">
    <source>
        <dbReference type="Proteomes" id="UP000408764"/>
    </source>
</evidence>
<dbReference type="RefSeq" id="WP_153870956.1">
    <property type="nucleotide sequence ID" value="NZ_JAEKCT010000002.1"/>
</dbReference>
<dbReference type="AlphaFoldDB" id="A0A5P1D9K6"/>
<proteinExistence type="predicted"/>
<dbReference type="OrthoDB" id="1431004at2"/>
<keyword evidence="4" id="KW-1185">Reference proteome</keyword>
<name>A0A5P1D9K6_9PSED</name>
<dbReference type="EMBL" id="JAENSR010000001">
    <property type="protein sequence ID" value="MBK3458369.1"/>
    <property type="molecule type" value="Genomic_DNA"/>
</dbReference>